<evidence type="ECO:0000313" key="1">
    <source>
        <dbReference type="EMBL" id="MFD1511379.1"/>
    </source>
</evidence>
<accession>A0ABW4EN52</accession>
<sequence>MIAASMSAAWIGAGWLCRASDKLLERLIPRVALGQILIADGLFVAAPARQGRPGTTIRVRVAAQEAILSRDRAQGLSAIDILAGRITDIRWGWARAKPAVP</sequence>
<dbReference type="EMBL" id="JBHUDD010000157">
    <property type="protein sequence ID" value="MFD1511379.1"/>
    <property type="molecule type" value="Genomic_DNA"/>
</dbReference>
<organism evidence="1 2">
    <name type="scientific">Lacimonas salitolerans</name>
    <dbReference type="NCBI Taxonomy" id="1323750"/>
    <lineage>
        <taxon>Bacteria</taxon>
        <taxon>Pseudomonadati</taxon>
        <taxon>Pseudomonadota</taxon>
        <taxon>Alphaproteobacteria</taxon>
        <taxon>Rhodobacterales</taxon>
        <taxon>Paracoccaceae</taxon>
        <taxon>Lacimonas</taxon>
    </lineage>
</organism>
<reference evidence="2" key="1">
    <citation type="journal article" date="2019" name="Int. J. Syst. Evol. Microbiol.">
        <title>The Global Catalogue of Microorganisms (GCM) 10K type strain sequencing project: providing services to taxonomists for standard genome sequencing and annotation.</title>
        <authorList>
            <consortium name="The Broad Institute Genomics Platform"/>
            <consortium name="The Broad Institute Genome Sequencing Center for Infectious Disease"/>
            <person name="Wu L."/>
            <person name="Ma J."/>
        </authorList>
    </citation>
    <scope>NUCLEOTIDE SEQUENCE [LARGE SCALE GENOMIC DNA]</scope>
    <source>
        <strain evidence="2">CGMCC 1.12477</strain>
    </source>
</reference>
<dbReference type="Proteomes" id="UP001597186">
    <property type="component" value="Unassembled WGS sequence"/>
</dbReference>
<proteinExistence type="predicted"/>
<evidence type="ECO:0000313" key="2">
    <source>
        <dbReference type="Proteomes" id="UP001597186"/>
    </source>
</evidence>
<name>A0ABW4EN52_9RHOB</name>
<comment type="caution">
    <text evidence="1">The sequence shown here is derived from an EMBL/GenBank/DDBJ whole genome shotgun (WGS) entry which is preliminary data.</text>
</comment>
<dbReference type="RefSeq" id="WP_379918512.1">
    <property type="nucleotide sequence ID" value="NZ_JBHUDD010000157.1"/>
</dbReference>
<gene>
    <name evidence="1" type="ORF">ACFTOW_18510</name>
</gene>
<protein>
    <submittedName>
        <fullName evidence="1">Uncharacterized protein</fullName>
    </submittedName>
</protein>
<keyword evidence="2" id="KW-1185">Reference proteome</keyword>